<comment type="caution">
    <text evidence="7">The sequence shown here is derived from an EMBL/GenBank/DDBJ whole genome shotgun (WGS) entry which is preliminary data.</text>
</comment>
<name>A0ABS1YQ02_9ACTN</name>
<accession>A0ABS1YQ02</accession>
<dbReference type="SUPFAM" id="SSF55811">
    <property type="entry name" value="Nudix"/>
    <property type="match status" value="1"/>
</dbReference>
<comment type="similarity">
    <text evidence="2 5">Belongs to the Nudix hydrolase family.</text>
</comment>
<dbReference type="PANTHER" id="PTHR43046">
    <property type="entry name" value="GDP-MANNOSE MANNOSYL HYDROLASE"/>
    <property type="match status" value="1"/>
</dbReference>
<dbReference type="EMBL" id="JAEVHL010000297">
    <property type="protein sequence ID" value="MBM0279505.1"/>
    <property type="molecule type" value="Genomic_DNA"/>
</dbReference>
<dbReference type="CDD" id="cd04685">
    <property type="entry name" value="NUDIX_Hydrolase"/>
    <property type="match status" value="1"/>
</dbReference>
<evidence type="ECO:0000256" key="2">
    <source>
        <dbReference type="ARBA" id="ARBA00005582"/>
    </source>
</evidence>
<dbReference type="InterPro" id="IPR020084">
    <property type="entry name" value="NUDIX_hydrolase_CS"/>
</dbReference>
<dbReference type="PROSITE" id="PS51462">
    <property type="entry name" value="NUDIX"/>
    <property type="match status" value="1"/>
</dbReference>
<dbReference type="InterPro" id="IPR015797">
    <property type="entry name" value="NUDIX_hydrolase-like_dom_sf"/>
</dbReference>
<keyword evidence="3 5" id="KW-0378">Hydrolase</keyword>
<reference evidence="7 8" key="1">
    <citation type="submission" date="2021-01" db="EMBL/GenBank/DDBJ databases">
        <title>Draft genome sequence of Micromonospora sp. strain STR1s_6.</title>
        <authorList>
            <person name="Karlyshev A."/>
            <person name="Jawad R."/>
        </authorList>
    </citation>
    <scope>NUCLEOTIDE SEQUENCE [LARGE SCALE GENOMIC DNA]</scope>
    <source>
        <strain evidence="7 8">STR1S-6</strain>
    </source>
</reference>
<protein>
    <submittedName>
        <fullName evidence="7">NUDIX domain-containing protein</fullName>
    </submittedName>
</protein>
<dbReference type="PANTHER" id="PTHR43046:SF12">
    <property type="entry name" value="GDP-MANNOSE MANNOSYL HYDROLASE"/>
    <property type="match status" value="1"/>
</dbReference>
<dbReference type="InterPro" id="IPR000086">
    <property type="entry name" value="NUDIX_hydrolase_dom"/>
</dbReference>
<organism evidence="7 8">
    <name type="scientific">Micromonospora tarensis</name>
    <dbReference type="NCBI Taxonomy" id="2806100"/>
    <lineage>
        <taxon>Bacteria</taxon>
        <taxon>Bacillati</taxon>
        <taxon>Actinomycetota</taxon>
        <taxon>Actinomycetes</taxon>
        <taxon>Micromonosporales</taxon>
        <taxon>Micromonosporaceae</taxon>
        <taxon>Micromonospora</taxon>
    </lineage>
</organism>
<feature type="domain" description="Nudix hydrolase" evidence="6">
    <location>
        <begin position="17"/>
        <end position="162"/>
    </location>
</feature>
<evidence type="ECO:0000259" key="6">
    <source>
        <dbReference type="PROSITE" id="PS51462"/>
    </source>
</evidence>
<evidence type="ECO:0000256" key="4">
    <source>
        <dbReference type="ARBA" id="ARBA00022842"/>
    </source>
</evidence>
<dbReference type="PRINTS" id="PR00502">
    <property type="entry name" value="NUDIXFAMILY"/>
</dbReference>
<evidence type="ECO:0000313" key="8">
    <source>
        <dbReference type="Proteomes" id="UP000622245"/>
    </source>
</evidence>
<sequence length="177" mass="20636">MRQTGPVNDLPHDLPIRERRAVRVVVVDDTDRVLLFRTRDPDHPRLGTWWELPGGGMDPGETYRDTAVRELREETGIVVAADQVGAPTWRRRASFLHRQLRHVQDEVVVTVRLAGPGPDVDETHRLDYEREDYFDFRWWPLPEVVASRERFYPGQLPRLITAFLAGTEIDEPFELWS</sequence>
<dbReference type="Proteomes" id="UP000622245">
    <property type="component" value="Unassembled WGS sequence"/>
</dbReference>
<dbReference type="Gene3D" id="3.90.79.10">
    <property type="entry name" value="Nucleoside Triphosphate Pyrophosphohydrolase"/>
    <property type="match status" value="1"/>
</dbReference>
<evidence type="ECO:0000256" key="1">
    <source>
        <dbReference type="ARBA" id="ARBA00001946"/>
    </source>
</evidence>
<proteinExistence type="inferred from homology"/>
<evidence type="ECO:0000313" key="7">
    <source>
        <dbReference type="EMBL" id="MBM0279505.1"/>
    </source>
</evidence>
<comment type="cofactor">
    <cofactor evidence="1">
        <name>Mg(2+)</name>
        <dbReference type="ChEBI" id="CHEBI:18420"/>
    </cofactor>
</comment>
<keyword evidence="8" id="KW-1185">Reference proteome</keyword>
<dbReference type="Pfam" id="PF00293">
    <property type="entry name" value="NUDIX"/>
    <property type="match status" value="1"/>
</dbReference>
<dbReference type="PROSITE" id="PS00893">
    <property type="entry name" value="NUDIX_BOX"/>
    <property type="match status" value="1"/>
</dbReference>
<keyword evidence="4" id="KW-0460">Magnesium</keyword>
<evidence type="ECO:0000256" key="3">
    <source>
        <dbReference type="ARBA" id="ARBA00022801"/>
    </source>
</evidence>
<gene>
    <name evidence="7" type="ORF">JM949_31930</name>
</gene>
<evidence type="ECO:0000256" key="5">
    <source>
        <dbReference type="RuleBase" id="RU003476"/>
    </source>
</evidence>
<dbReference type="InterPro" id="IPR020476">
    <property type="entry name" value="Nudix_hydrolase"/>
</dbReference>